<sequence>MTTVTKLLCYHPDSEEAEQIDFKVLRRINRNKPVYYLESHSQIKPSAIDRLNIRKVSILTHNRYNFTLNDWLDENTYNWCPIYKNWKLNRPTEEARQLIQCILVAVYNLHSKGICHGFLDNPENYFIECEKPNHEGDHRKIKLVHLIHENRTPNTSESQQQREDMLALRRVIFGRILRGRFRYPRDLSNLNSLLSQYQIFENWELIVDHPSLWHWKLRFGYIERVWMKFIHASRSLKTEMHTYLDRIFNQDLDIRDWKNRIPRDTPLESIFKDNKYGRGTAELLRYVRIVRFHYMDSKQNETTGRWKFCHINLPEEEHYLDEQFIEHVTTKISELLLVYLHRMIPTLNTLAAHQEARNLSVPVSNTVLGRLVRDGSRKEGKEGGAKGVPIPLEPKKEIPAAQDQDAVNEQQHTLETEVEMLRRQVAALTEEVRRNQLPVNNRSDGTEDAMTNFENPFVNPQRGRHVPMHMTPREERRWGNQASRLNCQSSKVRSFNPNDFVTG</sequence>
<dbReference type="PANTHER" id="PTHR35161:SF22">
    <property type="match status" value="1"/>
</dbReference>
<evidence type="ECO:0000313" key="3">
    <source>
        <dbReference type="EMBL" id="SPC89334.1"/>
    </source>
</evidence>
<name>A0A2N9FRG6_FAGSY</name>
<feature type="region of interest" description="Disordered" evidence="2">
    <location>
        <begin position="473"/>
        <end position="503"/>
    </location>
</feature>
<dbReference type="PANTHER" id="PTHR35161">
    <property type="entry name" value="OS02G0303100 PROTEIN"/>
    <property type="match status" value="1"/>
</dbReference>
<gene>
    <name evidence="3" type="ORF">FSB_LOCUS17216</name>
</gene>
<feature type="compositionally biased region" description="Polar residues" evidence="2">
    <location>
        <begin position="480"/>
        <end position="503"/>
    </location>
</feature>
<organism evidence="3">
    <name type="scientific">Fagus sylvatica</name>
    <name type="common">Beechnut</name>
    <dbReference type="NCBI Taxonomy" id="28930"/>
    <lineage>
        <taxon>Eukaryota</taxon>
        <taxon>Viridiplantae</taxon>
        <taxon>Streptophyta</taxon>
        <taxon>Embryophyta</taxon>
        <taxon>Tracheophyta</taxon>
        <taxon>Spermatophyta</taxon>
        <taxon>Magnoliopsida</taxon>
        <taxon>eudicotyledons</taxon>
        <taxon>Gunneridae</taxon>
        <taxon>Pentapetalae</taxon>
        <taxon>rosids</taxon>
        <taxon>fabids</taxon>
        <taxon>Fagales</taxon>
        <taxon>Fagaceae</taxon>
        <taxon>Fagus</taxon>
    </lineage>
</organism>
<accession>A0A2N9FRG6</accession>
<protein>
    <submittedName>
        <fullName evidence="3">Uncharacterized protein</fullName>
    </submittedName>
</protein>
<dbReference type="EMBL" id="OIVN01001059">
    <property type="protein sequence ID" value="SPC89334.1"/>
    <property type="molecule type" value="Genomic_DNA"/>
</dbReference>
<dbReference type="AlphaFoldDB" id="A0A2N9FRG6"/>
<proteinExistence type="predicted"/>
<feature type="coiled-coil region" evidence="1">
    <location>
        <begin position="404"/>
        <end position="431"/>
    </location>
</feature>
<evidence type="ECO:0000256" key="1">
    <source>
        <dbReference type="SAM" id="Coils"/>
    </source>
</evidence>
<keyword evidence="1" id="KW-0175">Coiled coil</keyword>
<reference evidence="3" key="1">
    <citation type="submission" date="2018-02" db="EMBL/GenBank/DDBJ databases">
        <authorList>
            <person name="Cohen D.B."/>
            <person name="Kent A.D."/>
        </authorList>
    </citation>
    <scope>NUCLEOTIDE SEQUENCE</scope>
</reference>
<evidence type="ECO:0000256" key="2">
    <source>
        <dbReference type="SAM" id="MobiDB-lite"/>
    </source>
</evidence>